<feature type="signal peptide" evidence="1">
    <location>
        <begin position="1"/>
        <end position="16"/>
    </location>
</feature>
<evidence type="ECO:0000256" key="1">
    <source>
        <dbReference type="SAM" id="SignalP"/>
    </source>
</evidence>
<evidence type="ECO:0000313" key="3">
    <source>
        <dbReference type="Proteomes" id="UP000188318"/>
    </source>
</evidence>
<gene>
    <name evidence="2" type="ORF">ASPCADRAFT_211767</name>
</gene>
<keyword evidence="3" id="KW-1185">Reference proteome</keyword>
<name>A0A1R3R8L3_ASPC5</name>
<dbReference type="Proteomes" id="UP000188318">
    <property type="component" value="Unassembled WGS sequence"/>
</dbReference>
<feature type="chain" id="PRO_5013136783" evidence="1">
    <location>
        <begin position="17"/>
        <end position="68"/>
    </location>
</feature>
<dbReference type="EMBL" id="KV907514">
    <property type="protein sequence ID" value="OOF90814.1"/>
    <property type="molecule type" value="Genomic_DNA"/>
</dbReference>
<protein>
    <submittedName>
        <fullName evidence="2">Uncharacterized protein</fullName>
    </submittedName>
</protein>
<reference evidence="3" key="1">
    <citation type="journal article" date="2017" name="Genome Biol.">
        <title>Comparative genomics reveals high biological diversity and specific adaptations in the industrially and medically important fungal genus Aspergillus.</title>
        <authorList>
            <person name="de Vries R.P."/>
            <person name="Riley R."/>
            <person name="Wiebenga A."/>
            <person name="Aguilar-Osorio G."/>
            <person name="Amillis S."/>
            <person name="Uchima C.A."/>
            <person name="Anderluh G."/>
            <person name="Asadollahi M."/>
            <person name="Askin M."/>
            <person name="Barry K."/>
            <person name="Battaglia E."/>
            <person name="Bayram O."/>
            <person name="Benocci T."/>
            <person name="Braus-Stromeyer S.A."/>
            <person name="Caldana C."/>
            <person name="Canovas D."/>
            <person name="Cerqueira G.C."/>
            <person name="Chen F."/>
            <person name="Chen W."/>
            <person name="Choi C."/>
            <person name="Clum A."/>
            <person name="Dos Santos R.A."/>
            <person name="Damasio A.R."/>
            <person name="Diallinas G."/>
            <person name="Emri T."/>
            <person name="Fekete E."/>
            <person name="Flipphi M."/>
            <person name="Freyberg S."/>
            <person name="Gallo A."/>
            <person name="Gournas C."/>
            <person name="Habgood R."/>
            <person name="Hainaut M."/>
            <person name="Harispe M.L."/>
            <person name="Henrissat B."/>
            <person name="Hilden K.S."/>
            <person name="Hope R."/>
            <person name="Hossain A."/>
            <person name="Karabika E."/>
            <person name="Karaffa L."/>
            <person name="Karanyi Z."/>
            <person name="Krasevec N."/>
            <person name="Kuo A."/>
            <person name="Kusch H."/>
            <person name="LaButti K."/>
            <person name="Lagendijk E.L."/>
            <person name="Lapidus A."/>
            <person name="Levasseur A."/>
            <person name="Lindquist E."/>
            <person name="Lipzen A."/>
            <person name="Logrieco A.F."/>
            <person name="MacCabe A."/>
            <person name="Maekelae M.R."/>
            <person name="Malavazi I."/>
            <person name="Melin P."/>
            <person name="Meyer V."/>
            <person name="Mielnichuk N."/>
            <person name="Miskei M."/>
            <person name="Molnar A.P."/>
            <person name="Mule G."/>
            <person name="Ngan C.Y."/>
            <person name="Orejas M."/>
            <person name="Orosz E."/>
            <person name="Ouedraogo J.P."/>
            <person name="Overkamp K.M."/>
            <person name="Park H.-S."/>
            <person name="Perrone G."/>
            <person name="Piumi F."/>
            <person name="Punt P.J."/>
            <person name="Ram A.F."/>
            <person name="Ramon A."/>
            <person name="Rauscher S."/>
            <person name="Record E."/>
            <person name="Riano-Pachon D.M."/>
            <person name="Robert V."/>
            <person name="Roehrig J."/>
            <person name="Ruller R."/>
            <person name="Salamov A."/>
            <person name="Salih N.S."/>
            <person name="Samson R.A."/>
            <person name="Sandor E."/>
            <person name="Sanguinetti M."/>
            <person name="Schuetze T."/>
            <person name="Sepcic K."/>
            <person name="Shelest E."/>
            <person name="Sherlock G."/>
            <person name="Sophianopoulou V."/>
            <person name="Squina F.M."/>
            <person name="Sun H."/>
            <person name="Susca A."/>
            <person name="Todd R.B."/>
            <person name="Tsang A."/>
            <person name="Unkles S.E."/>
            <person name="van de Wiele N."/>
            <person name="van Rossen-Uffink D."/>
            <person name="Oliveira J.V."/>
            <person name="Vesth T.C."/>
            <person name="Visser J."/>
            <person name="Yu J.-H."/>
            <person name="Zhou M."/>
            <person name="Andersen M.R."/>
            <person name="Archer D.B."/>
            <person name="Baker S.E."/>
            <person name="Benoit I."/>
            <person name="Brakhage A.A."/>
            <person name="Braus G.H."/>
            <person name="Fischer R."/>
            <person name="Frisvad J.C."/>
            <person name="Goldman G.H."/>
            <person name="Houbraken J."/>
            <person name="Oakley B."/>
            <person name="Pocsi I."/>
            <person name="Scazzocchio C."/>
            <person name="Seiboth B."/>
            <person name="vanKuyk P.A."/>
            <person name="Wortman J."/>
            <person name="Dyer P.S."/>
            <person name="Grigoriev I.V."/>
        </authorList>
    </citation>
    <scope>NUCLEOTIDE SEQUENCE [LARGE SCALE GENOMIC DNA]</scope>
    <source>
        <strain evidence="3">ITEM 5010</strain>
    </source>
</reference>
<keyword evidence="1" id="KW-0732">Signal</keyword>
<dbReference type="VEuPathDB" id="FungiDB:ASPCADRAFT_211767"/>
<evidence type="ECO:0000313" key="2">
    <source>
        <dbReference type="EMBL" id="OOF90814.1"/>
    </source>
</evidence>
<dbReference type="AlphaFoldDB" id="A0A1R3R8L3"/>
<organism evidence="2 3">
    <name type="scientific">Aspergillus carbonarius (strain ITEM 5010)</name>
    <dbReference type="NCBI Taxonomy" id="602072"/>
    <lineage>
        <taxon>Eukaryota</taxon>
        <taxon>Fungi</taxon>
        <taxon>Dikarya</taxon>
        <taxon>Ascomycota</taxon>
        <taxon>Pezizomycotina</taxon>
        <taxon>Eurotiomycetes</taxon>
        <taxon>Eurotiomycetidae</taxon>
        <taxon>Eurotiales</taxon>
        <taxon>Aspergillaceae</taxon>
        <taxon>Aspergillus</taxon>
        <taxon>Aspergillus subgen. Circumdati</taxon>
    </lineage>
</organism>
<proteinExistence type="predicted"/>
<accession>A0A1R3R8L3</accession>
<sequence>MVFSLLQLLVGSFAEAQRALLKANPWIFSNIAMTEHRPQVSKERQYVQNLLAVSMQWNVEIILNLGTQ</sequence>